<dbReference type="InterPro" id="IPR027417">
    <property type="entry name" value="P-loop_NTPase"/>
</dbReference>
<dbReference type="PANTHER" id="PTHR42939">
    <property type="entry name" value="ABC TRANSPORTER ATP-BINDING PROTEIN ALBC-RELATED"/>
    <property type="match status" value="1"/>
</dbReference>
<dbReference type="Proteomes" id="UP000237749">
    <property type="component" value="Unassembled WGS sequence"/>
</dbReference>
<keyword evidence="6" id="KW-1185">Reference proteome</keyword>
<dbReference type="InterPro" id="IPR051782">
    <property type="entry name" value="ABC_Transporter_VariousFunc"/>
</dbReference>
<dbReference type="InterPro" id="IPR017871">
    <property type="entry name" value="ABC_transporter-like_CS"/>
</dbReference>
<dbReference type="SUPFAM" id="SSF52540">
    <property type="entry name" value="P-loop containing nucleoside triphosphate hydrolases"/>
    <property type="match status" value="1"/>
</dbReference>
<comment type="caution">
    <text evidence="5">The sequence shown here is derived from an EMBL/GenBank/DDBJ whole genome shotgun (WGS) entry which is preliminary data.</text>
</comment>
<dbReference type="InterPro" id="IPR003593">
    <property type="entry name" value="AAA+_ATPase"/>
</dbReference>
<dbReference type="GO" id="GO:0016887">
    <property type="term" value="F:ATP hydrolysis activity"/>
    <property type="evidence" value="ECO:0007669"/>
    <property type="project" value="InterPro"/>
</dbReference>
<dbReference type="PROSITE" id="PS50893">
    <property type="entry name" value="ABC_TRANSPORTER_2"/>
    <property type="match status" value="1"/>
</dbReference>
<dbReference type="AlphaFoldDB" id="A0A2S6HSS5"/>
<dbReference type="Pfam" id="PF00005">
    <property type="entry name" value="ABC_tran"/>
    <property type="match status" value="1"/>
</dbReference>
<evidence type="ECO:0000256" key="1">
    <source>
        <dbReference type="ARBA" id="ARBA00022448"/>
    </source>
</evidence>
<dbReference type="PANTHER" id="PTHR42939:SF1">
    <property type="entry name" value="ABC TRANSPORTER ATP-BINDING PROTEIN ALBC-RELATED"/>
    <property type="match status" value="1"/>
</dbReference>
<evidence type="ECO:0000256" key="2">
    <source>
        <dbReference type="ARBA" id="ARBA00022741"/>
    </source>
</evidence>
<dbReference type="EMBL" id="PTJA01000005">
    <property type="protein sequence ID" value="PPK80809.1"/>
    <property type="molecule type" value="Genomic_DNA"/>
</dbReference>
<dbReference type="InterPro" id="IPR003439">
    <property type="entry name" value="ABC_transporter-like_ATP-bd"/>
</dbReference>
<keyword evidence="1" id="KW-0813">Transport</keyword>
<evidence type="ECO:0000313" key="6">
    <source>
        <dbReference type="Proteomes" id="UP000237749"/>
    </source>
</evidence>
<feature type="domain" description="ABC transporter" evidence="4">
    <location>
        <begin position="5"/>
        <end position="213"/>
    </location>
</feature>
<evidence type="ECO:0000259" key="4">
    <source>
        <dbReference type="PROSITE" id="PS50893"/>
    </source>
</evidence>
<sequence>MDRFIQVIDVCKTLEGQEILKNINLEFDSSKIHGIIGRNGSGKTVLIKCICGFMPVSSGSIFVDEKRIGYDTEFIENTGFIIENPGFLNRYSGLKNLKYLASIRKIADVDRLRECMNMVGLDPDSKKTVGKYSLGMRQRLGIAQALMEYPDIIILDEPMNGLDNSGVMEIRKILLQLKAEGKLIIIISHNREDINSLCDKVYEMDKGEIKQVL</sequence>
<keyword evidence="3 5" id="KW-0067">ATP-binding</keyword>
<protein>
    <submittedName>
        <fullName evidence="5">ABC-2 type transport system ATP-binding protein</fullName>
    </submittedName>
</protein>
<dbReference type="PROSITE" id="PS00211">
    <property type="entry name" value="ABC_TRANSPORTER_1"/>
    <property type="match status" value="1"/>
</dbReference>
<organism evidence="5 6">
    <name type="scientific">Lacrimispora xylanisolvens</name>
    <dbReference type="NCBI Taxonomy" id="384636"/>
    <lineage>
        <taxon>Bacteria</taxon>
        <taxon>Bacillati</taxon>
        <taxon>Bacillota</taxon>
        <taxon>Clostridia</taxon>
        <taxon>Lachnospirales</taxon>
        <taxon>Lachnospiraceae</taxon>
        <taxon>Lacrimispora</taxon>
    </lineage>
</organism>
<name>A0A2S6HSS5_9FIRM</name>
<accession>A0A2S6HSS5</accession>
<dbReference type="GO" id="GO:0005524">
    <property type="term" value="F:ATP binding"/>
    <property type="evidence" value="ECO:0007669"/>
    <property type="project" value="UniProtKB-KW"/>
</dbReference>
<reference evidence="5 6" key="1">
    <citation type="submission" date="2018-02" db="EMBL/GenBank/DDBJ databases">
        <title>Genomic Encyclopedia of Archaeal and Bacterial Type Strains, Phase II (KMG-II): from individual species to whole genera.</title>
        <authorList>
            <person name="Goeker M."/>
        </authorList>
    </citation>
    <scope>NUCLEOTIDE SEQUENCE [LARGE SCALE GENOMIC DNA]</scope>
    <source>
        <strain evidence="5 6">DSM 3808</strain>
    </source>
</reference>
<dbReference type="OrthoDB" id="9808363at2"/>
<gene>
    <name evidence="5" type="ORF">BXY41_10524</name>
</gene>
<dbReference type="Gene3D" id="3.40.50.300">
    <property type="entry name" value="P-loop containing nucleotide triphosphate hydrolases"/>
    <property type="match status" value="1"/>
</dbReference>
<dbReference type="RefSeq" id="WP_104436807.1">
    <property type="nucleotide sequence ID" value="NZ_PTJA01000005.1"/>
</dbReference>
<dbReference type="SMART" id="SM00382">
    <property type="entry name" value="AAA"/>
    <property type="match status" value="1"/>
</dbReference>
<keyword evidence="2" id="KW-0547">Nucleotide-binding</keyword>
<evidence type="ECO:0000256" key="3">
    <source>
        <dbReference type="ARBA" id="ARBA00022840"/>
    </source>
</evidence>
<proteinExistence type="predicted"/>
<evidence type="ECO:0000313" key="5">
    <source>
        <dbReference type="EMBL" id="PPK80809.1"/>
    </source>
</evidence>